<keyword evidence="4" id="KW-0807">Transducer</keyword>
<evidence type="ECO:0000313" key="9">
    <source>
        <dbReference type="Proteomes" id="UP000297716"/>
    </source>
</evidence>
<dbReference type="GO" id="GO:0005525">
    <property type="term" value="F:GTP binding"/>
    <property type="evidence" value="ECO:0007669"/>
    <property type="project" value="UniProtKB-KW"/>
</dbReference>
<evidence type="ECO:0000256" key="4">
    <source>
        <dbReference type="ARBA" id="ARBA00023224"/>
    </source>
</evidence>
<dbReference type="InterPro" id="IPR027417">
    <property type="entry name" value="P-loop_NTPase"/>
</dbReference>
<evidence type="ECO:0000256" key="3">
    <source>
        <dbReference type="ARBA" id="ARBA00023134"/>
    </source>
</evidence>
<comment type="caution">
    <text evidence="8">The sequence shown here is derived from an EMBL/GenBank/DDBJ whole genome shotgun (WGS) entry which is preliminary data.</text>
</comment>
<feature type="region of interest" description="Disordered" evidence="7">
    <location>
        <begin position="701"/>
        <end position="755"/>
    </location>
</feature>
<keyword evidence="6" id="KW-0460">Magnesium</keyword>
<dbReference type="SMART" id="SM00275">
    <property type="entry name" value="G_alpha"/>
    <property type="match status" value="1"/>
</dbReference>
<dbReference type="GO" id="GO:0007188">
    <property type="term" value="P:adenylate cyclase-modulating G protein-coupled receptor signaling pathway"/>
    <property type="evidence" value="ECO:0007669"/>
    <property type="project" value="TreeGrafter"/>
</dbReference>
<feature type="compositionally biased region" description="Polar residues" evidence="7">
    <location>
        <begin position="296"/>
        <end position="322"/>
    </location>
</feature>
<reference evidence="8 9" key="1">
    <citation type="submission" date="2019-03" db="EMBL/GenBank/DDBJ databases">
        <title>Draft genome sequence of Xylaria hypoxylon DSM 108379, a ubiquitous saprotrophic-parasitic fungi on hardwood.</title>
        <authorList>
            <person name="Buettner E."/>
            <person name="Leonhardt S."/>
            <person name="Gebauer A.M."/>
            <person name="Liers C."/>
            <person name="Hofrichter M."/>
            <person name="Kellner H."/>
        </authorList>
    </citation>
    <scope>NUCLEOTIDE SEQUENCE [LARGE SCALE GENOMIC DNA]</scope>
    <source>
        <strain evidence="8 9">DSM 108379</strain>
    </source>
</reference>
<dbReference type="Proteomes" id="UP000297716">
    <property type="component" value="Unassembled WGS sequence"/>
</dbReference>
<dbReference type="GO" id="GO:0046872">
    <property type="term" value="F:metal ion binding"/>
    <property type="evidence" value="ECO:0007669"/>
    <property type="project" value="UniProtKB-KW"/>
</dbReference>
<dbReference type="PANTHER" id="PTHR10218">
    <property type="entry name" value="GTP-BINDING PROTEIN ALPHA SUBUNIT"/>
    <property type="match status" value="1"/>
</dbReference>
<keyword evidence="1 6" id="KW-0479">Metal-binding</keyword>
<dbReference type="GO" id="GO:0001664">
    <property type="term" value="F:G protein-coupled receptor binding"/>
    <property type="evidence" value="ECO:0007669"/>
    <property type="project" value="TreeGrafter"/>
</dbReference>
<dbReference type="STRING" id="37992.A0A4Z0YVB7"/>
<feature type="compositionally biased region" description="Polar residues" evidence="7">
    <location>
        <begin position="230"/>
        <end position="241"/>
    </location>
</feature>
<dbReference type="PANTHER" id="PTHR10218:SF302">
    <property type="entry name" value="GUANINE NUCLEOTIDE-BINDING PROTEIN ALPHA-5 SUBUNIT"/>
    <property type="match status" value="1"/>
</dbReference>
<evidence type="ECO:0000256" key="5">
    <source>
        <dbReference type="PIRSR" id="PIRSR601019-1"/>
    </source>
</evidence>
<evidence type="ECO:0000256" key="2">
    <source>
        <dbReference type="ARBA" id="ARBA00022741"/>
    </source>
</evidence>
<evidence type="ECO:0000256" key="1">
    <source>
        <dbReference type="ARBA" id="ARBA00022723"/>
    </source>
</evidence>
<dbReference type="PROSITE" id="PS51882">
    <property type="entry name" value="G_ALPHA"/>
    <property type="match status" value="1"/>
</dbReference>
<keyword evidence="2 5" id="KW-0547">Nucleotide-binding</keyword>
<dbReference type="SUPFAM" id="SSF52540">
    <property type="entry name" value="P-loop containing nucleoside triphosphate hydrolases"/>
    <property type="match status" value="1"/>
</dbReference>
<feature type="binding site" evidence="6">
    <location>
        <position position="521"/>
    </location>
    <ligand>
        <name>Mg(2+)</name>
        <dbReference type="ChEBI" id="CHEBI:18420"/>
    </ligand>
</feature>
<keyword evidence="3 5" id="KW-0342">GTP-binding</keyword>
<feature type="compositionally biased region" description="Basic and acidic residues" evidence="7">
    <location>
        <begin position="351"/>
        <end position="370"/>
    </location>
</feature>
<feature type="compositionally biased region" description="Basic and acidic residues" evidence="7">
    <location>
        <begin position="708"/>
        <end position="724"/>
    </location>
</feature>
<protein>
    <submittedName>
        <fullName evidence="8">Uncharacterized protein</fullName>
    </submittedName>
</protein>
<dbReference type="PRINTS" id="PR00318">
    <property type="entry name" value="GPROTEINA"/>
</dbReference>
<feature type="binding site" evidence="5">
    <location>
        <begin position="515"/>
        <end position="521"/>
    </location>
    <ligand>
        <name>GTP</name>
        <dbReference type="ChEBI" id="CHEBI:37565"/>
    </ligand>
</feature>
<keyword evidence="9" id="KW-1185">Reference proteome</keyword>
<dbReference type="InterPro" id="IPR001019">
    <property type="entry name" value="Gprotein_alpha_su"/>
</dbReference>
<dbReference type="GO" id="GO:0005737">
    <property type="term" value="C:cytoplasm"/>
    <property type="evidence" value="ECO:0007669"/>
    <property type="project" value="TreeGrafter"/>
</dbReference>
<dbReference type="GO" id="GO:0005834">
    <property type="term" value="C:heterotrimeric G-protein complex"/>
    <property type="evidence" value="ECO:0007669"/>
    <property type="project" value="TreeGrafter"/>
</dbReference>
<dbReference type="InterPro" id="IPR011025">
    <property type="entry name" value="GproteinA_insert"/>
</dbReference>
<dbReference type="FunFam" id="3.40.50.300:FF:000720">
    <property type="entry name" value="Guanine nucleotide-binding protein G(k) subunit alpha"/>
    <property type="match status" value="1"/>
</dbReference>
<dbReference type="Gene3D" id="1.10.400.10">
    <property type="entry name" value="GI Alpha 1, domain 2-like"/>
    <property type="match status" value="1"/>
</dbReference>
<dbReference type="GO" id="GO:0003924">
    <property type="term" value="F:GTPase activity"/>
    <property type="evidence" value="ECO:0007669"/>
    <property type="project" value="InterPro"/>
</dbReference>
<feature type="region of interest" description="Disordered" evidence="7">
    <location>
        <begin position="282"/>
        <end position="371"/>
    </location>
</feature>
<evidence type="ECO:0000313" key="8">
    <source>
        <dbReference type="EMBL" id="TGJ81406.1"/>
    </source>
</evidence>
<accession>A0A4Z0YVB7</accession>
<dbReference type="GO" id="GO:0031683">
    <property type="term" value="F:G-protein beta/gamma-subunit complex binding"/>
    <property type="evidence" value="ECO:0007669"/>
    <property type="project" value="InterPro"/>
</dbReference>
<dbReference type="Gene3D" id="3.40.50.300">
    <property type="entry name" value="P-loop containing nucleotide triphosphate hydrolases"/>
    <property type="match status" value="1"/>
</dbReference>
<dbReference type="Pfam" id="PF00503">
    <property type="entry name" value="G-alpha"/>
    <property type="match status" value="1"/>
</dbReference>
<dbReference type="OrthoDB" id="5817230at2759"/>
<feature type="binding site" evidence="6">
    <location>
        <position position="385"/>
    </location>
    <ligand>
        <name>Mg(2+)</name>
        <dbReference type="ChEBI" id="CHEBI:18420"/>
    </ligand>
</feature>
<evidence type="ECO:0000256" key="7">
    <source>
        <dbReference type="SAM" id="MobiDB-lite"/>
    </source>
</evidence>
<dbReference type="SUPFAM" id="SSF47895">
    <property type="entry name" value="Transducin (alpha subunit), insertion domain"/>
    <property type="match status" value="1"/>
</dbReference>
<gene>
    <name evidence="8" type="ORF">E0Z10_g7353</name>
</gene>
<evidence type="ECO:0000256" key="6">
    <source>
        <dbReference type="PIRSR" id="PIRSR601019-2"/>
    </source>
</evidence>
<proteinExistence type="predicted"/>
<dbReference type="EMBL" id="SKBN01000170">
    <property type="protein sequence ID" value="TGJ81406.1"/>
    <property type="molecule type" value="Genomic_DNA"/>
</dbReference>
<organism evidence="8 9">
    <name type="scientific">Xylaria hypoxylon</name>
    <dbReference type="NCBI Taxonomy" id="37992"/>
    <lineage>
        <taxon>Eukaryota</taxon>
        <taxon>Fungi</taxon>
        <taxon>Dikarya</taxon>
        <taxon>Ascomycota</taxon>
        <taxon>Pezizomycotina</taxon>
        <taxon>Sordariomycetes</taxon>
        <taxon>Xylariomycetidae</taxon>
        <taxon>Xylariales</taxon>
        <taxon>Xylariaceae</taxon>
        <taxon>Xylaria</taxon>
    </lineage>
</organism>
<dbReference type="AlphaFoldDB" id="A0A4Z0YVB7"/>
<feature type="region of interest" description="Disordered" evidence="7">
    <location>
        <begin position="220"/>
        <end position="241"/>
    </location>
</feature>
<name>A0A4Z0YVB7_9PEZI</name>
<sequence length="755" mass="84322">MDPATIFQIVGAVVSLGDVVIGCITRLSALKAQFHDAPIIVTSMIGQLHMVKIAQDQLSPLNSPNFTHDARYRQLASQLGNALDSFGPILLALGQQLDRYEGIGADRMTARNRMGFLHGEREMTNLSILLDRQVNALNLLLSAIQCQTWTQQSDIITQKESQSILRLAQDCSSSLVGLEDVASFISENTAAISTQFEFDDVLRSTLLYQAAERSHLRQALRAKKTKDPDNTSTNSVIQRPPTSGFKWAFQAMKLSKPVTMSNVFKTQQQGIRVDIRRETILEAPGENVVTEEGPVQENSSHSNPGDSNETSLTLETGQSAQPLLNGAGPGSPRPHSSFGGWRKAFQRRTSNARDTKPYRHHQEEENDQPKVTKVLLLGTSGGGKSTLLNALRLCTEAEDAEHDESYLRTLVWHNALDSVRTLLRAMERAGVPVMASARTLLLDPCPDCDCDPALNPQHAGEVARTISSFHPIIFQNAVRRNANQLHVNAEYYIENINRLAEQAVHRSAPTDRDLLRTQVTTTGIHQTTLTYQGSRFCVYDVGGERSERKKWIHTFEDVSVVIFPVDTTGYERSLREDEDSDRMLEQFILFEYISNSHWFTKSNFIIIFTKIDLLEKYLEDVDVDSFLRYNKVISNTESRIMTVDEYLSHLEGHFRKLIRGTNVQKRFRFIRANLVDVEKHNPAIDIFDVLESFGTPFTPGKENLTLVEGDKGPSEKEPASREIDGISSESSSADTGRLPVGESEDANPLLIGIAQ</sequence>